<name>A0ABX2ZAV3_PAEPO</name>
<evidence type="ECO:0008006" key="3">
    <source>
        <dbReference type="Google" id="ProtNLM"/>
    </source>
</evidence>
<gene>
    <name evidence="1" type="ORF">A7312_07960</name>
</gene>
<evidence type="ECO:0000313" key="2">
    <source>
        <dbReference type="Proteomes" id="UP000094974"/>
    </source>
</evidence>
<keyword evidence="2" id="KW-1185">Reference proteome</keyword>
<dbReference type="InterPro" id="IPR036638">
    <property type="entry name" value="HLH_DNA-bd_sf"/>
</dbReference>
<sequence>MGIVIPSLILNQLKINIYQQKAPPECSRSAFFVKRILKKSKNLRFALGYDTEGGIMLMNPGVTLLRVERARKRLYQIQKKYGFLTHPKVIEQSMKLDELLNQYQIYKMKS</sequence>
<evidence type="ECO:0000313" key="1">
    <source>
        <dbReference type="EMBL" id="ODA07957.1"/>
    </source>
</evidence>
<dbReference type="Pfam" id="PF09388">
    <property type="entry name" value="SpoOE-like"/>
    <property type="match status" value="1"/>
</dbReference>
<organism evidence="1 2">
    <name type="scientific">Paenibacillus polymyxa</name>
    <name type="common">Bacillus polymyxa</name>
    <dbReference type="NCBI Taxonomy" id="1406"/>
    <lineage>
        <taxon>Bacteria</taxon>
        <taxon>Bacillati</taxon>
        <taxon>Bacillota</taxon>
        <taxon>Bacilli</taxon>
        <taxon>Bacillales</taxon>
        <taxon>Paenibacillaceae</taxon>
        <taxon>Paenibacillus</taxon>
    </lineage>
</organism>
<comment type="caution">
    <text evidence="1">The sequence shown here is derived from an EMBL/GenBank/DDBJ whole genome shotgun (WGS) entry which is preliminary data.</text>
</comment>
<dbReference type="InterPro" id="IPR037208">
    <property type="entry name" value="Spo0E-like_sf"/>
</dbReference>
<dbReference type="Proteomes" id="UP000094974">
    <property type="component" value="Unassembled WGS sequence"/>
</dbReference>
<dbReference type="InterPro" id="IPR018540">
    <property type="entry name" value="Spo0E-like"/>
</dbReference>
<reference evidence="2" key="1">
    <citation type="submission" date="2016-05" db="EMBL/GenBank/DDBJ databases">
        <title>Whole genome shotgun sequencing of cultured foodborne pathogen.</title>
        <authorList>
            <person name="Zheng J."/>
            <person name="Timme R."/>
            <person name="Allard M."/>
            <person name="Strain E."/>
            <person name="Luo Y."/>
            <person name="Brown E."/>
        </authorList>
    </citation>
    <scope>NUCLEOTIDE SEQUENCE [LARGE SCALE GENOMIC DNA]</scope>
    <source>
        <strain evidence="2">CFSAN034343</strain>
    </source>
</reference>
<proteinExistence type="predicted"/>
<dbReference type="SUPFAM" id="SSF140500">
    <property type="entry name" value="BAS1536-like"/>
    <property type="match status" value="1"/>
</dbReference>
<accession>A0ABX2ZAV3</accession>
<protein>
    <recommendedName>
        <fullName evidence="3">Aspartyl-phosphate phosphatase Spo0E family protein</fullName>
    </recommendedName>
</protein>
<dbReference type="Gene3D" id="4.10.280.10">
    <property type="entry name" value="Helix-loop-helix DNA-binding domain"/>
    <property type="match status" value="1"/>
</dbReference>
<dbReference type="EMBL" id="LYND01000140">
    <property type="protein sequence ID" value="ODA07957.1"/>
    <property type="molecule type" value="Genomic_DNA"/>
</dbReference>